<accession>A0A2T0AM87</accession>
<evidence type="ECO:0000256" key="1">
    <source>
        <dbReference type="SAM" id="MobiDB-lite"/>
    </source>
</evidence>
<keyword evidence="3" id="KW-1185">Reference proteome</keyword>
<evidence type="ECO:0000313" key="3">
    <source>
        <dbReference type="Proteomes" id="UP000238415"/>
    </source>
</evidence>
<gene>
    <name evidence="2" type="ORF">MOHU_21130</name>
</gene>
<sequence length="80" mass="8624">MIVVTISRWRQKLVLILAAILVAAVLLGQLARGGNSKTAGQRETLPKIQQTQQPAVAPASGTGRSLEGLLERLRGFYRGE</sequence>
<comment type="caution">
    <text evidence="2">The sequence shown here is derived from an EMBL/GenBank/DDBJ whole genome shotgun (WGS) entry which is preliminary data.</text>
</comment>
<proteinExistence type="predicted"/>
<organism evidence="2 3">
    <name type="scientific">Neomoorella humiferrea</name>
    <dbReference type="NCBI Taxonomy" id="676965"/>
    <lineage>
        <taxon>Bacteria</taxon>
        <taxon>Bacillati</taxon>
        <taxon>Bacillota</taxon>
        <taxon>Clostridia</taxon>
        <taxon>Neomoorellales</taxon>
        <taxon>Neomoorellaceae</taxon>
        <taxon>Neomoorella</taxon>
    </lineage>
</organism>
<feature type="region of interest" description="Disordered" evidence="1">
    <location>
        <begin position="34"/>
        <end position="62"/>
    </location>
</feature>
<dbReference type="Proteomes" id="UP000238415">
    <property type="component" value="Unassembled WGS sequence"/>
</dbReference>
<name>A0A2T0AM87_9FIRM</name>
<feature type="compositionally biased region" description="Polar residues" evidence="1">
    <location>
        <begin position="35"/>
        <end position="54"/>
    </location>
</feature>
<protein>
    <submittedName>
        <fullName evidence="2">Uncharacterized protein</fullName>
    </submittedName>
</protein>
<dbReference type="EMBL" id="PVXM01000050">
    <property type="protein sequence ID" value="PRR69857.1"/>
    <property type="molecule type" value="Genomic_DNA"/>
</dbReference>
<reference evidence="2 3" key="1">
    <citation type="submission" date="2018-03" db="EMBL/GenBank/DDBJ databases">
        <title>Genome sequence of Moorella humiferrea DSM 23265.</title>
        <authorList>
            <person name="Poehlein A."/>
            <person name="Daniel R."/>
        </authorList>
    </citation>
    <scope>NUCLEOTIDE SEQUENCE [LARGE SCALE GENOMIC DNA]</scope>
    <source>
        <strain evidence="2 3">DSM 23265</strain>
    </source>
</reference>
<dbReference type="RefSeq" id="WP_170066357.1">
    <property type="nucleotide sequence ID" value="NZ_CP136419.1"/>
</dbReference>
<evidence type="ECO:0000313" key="2">
    <source>
        <dbReference type="EMBL" id="PRR69857.1"/>
    </source>
</evidence>
<dbReference type="AlphaFoldDB" id="A0A2T0AM87"/>